<feature type="compositionally biased region" description="Polar residues" evidence="6">
    <location>
        <begin position="846"/>
        <end position="857"/>
    </location>
</feature>
<evidence type="ECO:0000256" key="1">
    <source>
        <dbReference type="ARBA" id="ARBA00004186"/>
    </source>
</evidence>
<feature type="compositionally biased region" description="Low complexity" evidence="6">
    <location>
        <begin position="268"/>
        <end position="278"/>
    </location>
</feature>
<comment type="similarity">
    <text evidence="2">Belongs to the CLASP family.</text>
</comment>
<dbReference type="InterPro" id="IPR016024">
    <property type="entry name" value="ARM-type_fold"/>
</dbReference>
<gene>
    <name evidence="8" type="ORF">L202_04549</name>
</gene>
<keyword evidence="4" id="KW-0493">Microtubule</keyword>
<dbReference type="Proteomes" id="UP000094065">
    <property type="component" value="Unassembled WGS sequence"/>
</dbReference>
<evidence type="ECO:0000259" key="7">
    <source>
        <dbReference type="Pfam" id="PF12348"/>
    </source>
</evidence>
<feature type="compositionally biased region" description="Basic and acidic residues" evidence="6">
    <location>
        <begin position="423"/>
        <end position="433"/>
    </location>
</feature>
<comment type="caution">
    <text evidence="8">The sequence shown here is derived from an EMBL/GenBank/DDBJ whole genome shotgun (WGS) entry which is preliminary data.</text>
</comment>
<feature type="compositionally biased region" description="Basic and acidic residues" evidence="6">
    <location>
        <begin position="1068"/>
        <end position="1093"/>
    </location>
</feature>
<accession>A0A1E3HSB8</accession>
<dbReference type="STRING" id="1295533.A0A1E3HSB8"/>
<feature type="compositionally biased region" description="Basic and acidic residues" evidence="6">
    <location>
        <begin position="541"/>
        <end position="550"/>
    </location>
</feature>
<dbReference type="SUPFAM" id="SSF48371">
    <property type="entry name" value="ARM repeat"/>
    <property type="match status" value="1"/>
</dbReference>
<protein>
    <recommendedName>
        <fullName evidence="7">CLASP N-terminal domain-containing protein</fullName>
    </recommendedName>
</protein>
<feature type="compositionally biased region" description="Low complexity" evidence="6">
    <location>
        <begin position="249"/>
        <end position="261"/>
    </location>
</feature>
<feature type="region of interest" description="Disordered" evidence="6">
    <location>
        <begin position="244"/>
        <end position="457"/>
    </location>
</feature>
<dbReference type="InterPro" id="IPR011989">
    <property type="entry name" value="ARM-like"/>
</dbReference>
<dbReference type="OrthoDB" id="46159at2759"/>
<keyword evidence="3" id="KW-0132">Cell division</keyword>
<dbReference type="Pfam" id="PF12348">
    <property type="entry name" value="CLASP_N"/>
    <property type="match status" value="1"/>
</dbReference>
<feature type="compositionally biased region" description="Basic and acidic residues" evidence="6">
    <location>
        <begin position="1106"/>
        <end position="1117"/>
    </location>
</feature>
<evidence type="ECO:0000256" key="4">
    <source>
        <dbReference type="ARBA" id="ARBA00022701"/>
    </source>
</evidence>
<keyword evidence="5" id="KW-0498">Mitosis</keyword>
<dbReference type="AlphaFoldDB" id="A0A1E3HSB8"/>
<evidence type="ECO:0000313" key="9">
    <source>
        <dbReference type="Proteomes" id="UP000094065"/>
    </source>
</evidence>
<feature type="region of interest" description="Disordered" evidence="6">
    <location>
        <begin position="476"/>
        <end position="1171"/>
    </location>
</feature>
<reference evidence="8 9" key="1">
    <citation type="submission" date="2016-06" db="EMBL/GenBank/DDBJ databases">
        <title>Evolution of pathogenesis and genome organization in the Tremellales.</title>
        <authorList>
            <person name="Cuomo C."/>
            <person name="Litvintseva A."/>
            <person name="Heitman J."/>
            <person name="Chen Y."/>
            <person name="Sun S."/>
            <person name="Springer D."/>
            <person name="Dromer F."/>
            <person name="Young S."/>
            <person name="Zeng Q."/>
            <person name="Chapman S."/>
            <person name="Gujja S."/>
            <person name="Saif S."/>
            <person name="Birren B."/>
        </authorList>
    </citation>
    <scope>NUCLEOTIDE SEQUENCE [LARGE SCALE GENOMIC DNA]</scope>
    <source>
        <strain evidence="8 9">CBS 6039</strain>
    </source>
</reference>
<dbReference type="EMBL" id="AWGJ01000006">
    <property type="protein sequence ID" value="ODN79045.1"/>
    <property type="molecule type" value="Genomic_DNA"/>
</dbReference>
<feature type="compositionally biased region" description="Basic and acidic residues" evidence="6">
    <location>
        <begin position="570"/>
        <end position="585"/>
    </location>
</feature>
<feature type="compositionally biased region" description="Basic and acidic residues" evidence="6">
    <location>
        <begin position="866"/>
        <end position="878"/>
    </location>
</feature>
<dbReference type="GO" id="GO:0005874">
    <property type="term" value="C:microtubule"/>
    <property type="evidence" value="ECO:0007669"/>
    <property type="project" value="UniProtKB-KW"/>
</dbReference>
<evidence type="ECO:0000256" key="6">
    <source>
        <dbReference type="SAM" id="MobiDB-lite"/>
    </source>
</evidence>
<feature type="compositionally biased region" description="Low complexity" evidence="6">
    <location>
        <begin position="1144"/>
        <end position="1170"/>
    </location>
</feature>
<keyword evidence="9" id="KW-1185">Reference proteome</keyword>
<feature type="compositionally biased region" description="Low complexity" evidence="6">
    <location>
        <begin position="898"/>
        <end position="909"/>
    </location>
</feature>
<evidence type="ECO:0000313" key="8">
    <source>
        <dbReference type="EMBL" id="ODN79045.1"/>
    </source>
</evidence>
<dbReference type="GO" id="GO:0051301">
    <property type="term" value="P:cell division"/>
    <property type="evidence" value="ECO:0007669"/>
    <property type="project" value="UniProtKB-KW"/>
</dbReference>
<sequence length="1240" mass="129731">MAPALPPDGKIPCPTQRHLVEELDELAFALEPAEKEDTWEKFEKAIIRFAAVVRGGGYKFTETFVEGVGRGGVGTKLVRCMLSDRGRLSGVATDLLQTFAPRLSTHFKPLTHLYLEPIMTLLGRPNKVYLRRTEKCLATIISNCHLPVIVQELRKGLDDNAAACRKGCAVAINRALQEWPYELWNDKWLKVLEGCIKKMGADKDPQVRETGREVLGLFAEAWPERVNEFASPLTPITRRNLKIDANGVTAKPKTRPAAPARKMPPPLTSSTASSSSAHPPAPHHRVQELGGSRFPQAQQPAAPSRIWSGDEPQAGRSTYDPRPPRIHAEPLPLPEVEPARPRALNTLPPVRGRTVSHDSLPTSSSTNPNPNSLFSPVDHPHQSQGVKHNPLSKPVRPPLPASWSTSALLPQGEAANAKPRRMAPPERIVKPVVEEEDEDEAAGSGAGSKAVASGALRGAVRPAVVKKNMMGQATRRVVTAPVPLSSESGLEDQPQQSIRPRPQTSAESFFSPVPSRVLEGEKKSVESPLMPVLMQSTSSKVDAEEIKPSQEESEGVIDMEEDVYPASPSKRGDGEDGRREVEVAREIALPDSPTSERKSAVVEVVGKPTGDERAAAEEAVEPGVETKVVSAVEAAIQQAPEPTSAHEPPIESEPIPPPPTAQPTSNSSLTAKPARPPAAPQAQAKPLSRAPSRPAPAVSGAQPERKAAVAVPRKPPVPRARVASGSKPVVPLVRKAFKPTSAASVGSGGGQASAPAPAPAAGAVKKEAVGAVSKPAGAVSKPAGAVSKPAGAVSKPAGAVSKPAGAVSKPAGAVSKPAGAVSKPAGAVSKPAVASASARVVSASGTTGNKPPVTTKTLAPPPARPELAKVSRPEEPPKRTVTSAPISKPPASRPPVTSSAPAAKAPIASRPRKPAVPSHVVLSAAKKEKIRLKAPLPSFRPMRAKKEVKPETVPLPDSPPKAAAIPLPPSPHDSPSPRDHPLPPSPPRSPTPRAHTPVLSRPSPLRTEIARGRGGANSPARSVRSVRSQASGRSVPASPGGVVLEKGRPASPLLTKGEGLLFDDVEEKDERAEIAGNDGVKEEGGEQVNKEASEDVDISGSVLGNMEEKVEKARVEESIPQAEVAPTTVEVTEDNSASRSFNTPSIDDIPSSLSPPTATPSARTPSPLSSIIKSPAPAFATRIEVSTPGKSALSLLAKLEGREDVGTPEKERKALAVKDANAVGTPKVVGGGGFEGDVSA</sequence>
<feature type="compositionally biased region" description="Low complexity" evidence="6">
    <location>
        <begin position="823"/>
        <end position="845"/>
    </location>
</feature>
<proteinExistence type="inferred from homology"/>
<dbReference type="GeneID" id="30155858"/>
<feature type="compositionally biased region" description="Low complexity" evidence="6">
    <location>
        <begin position="359"/>
        <end position="376"/>
    </location>
</feature>
<evidence type="ECO:0000256" key="3">
    <source>
        <dbReference type="ARBA" id="ARBA00022618"/>
    </source>
</evidence>
<dbReference type="RefSeq" id="XP_018994091.1">
    <property type="nucleotide sequence ID" value="XM_019138654.1"/>
</dbReference>
<dbReference type="InterPro" id="IPR024395">
    <property type="entry name" value="CLASP_N_dom"/>
</dbReference>
<evidence type="ECO:0000256" key="2">
    <source>
        <dbReference type="ARBA" id="ARBA00009549"/>
    </source>
</evidence>
<dbReference type="GO" id="GO:0005819">
    <property type="term" value="C:spindle"/>
    <property type="evidence" value="ECO:0007669"/>
    <property type="project" value="UniProtKB-SubCell"/>
</dbReference>
<evidence type="ECO:0000256" key="5">
    <source>
        <dbReference type="ARBA" id="ARBA00022776"/>
    </source>
</evidence>
<feature type="compositionally biased region" description="Low complexity" evidence="6">
    <location>
        <begin position="752"/>
        <end position="774"/>
    </location>
</feature>
<feature type="compositionally biased region" description="Low complexity" evidence="6">
    <location>
        <begin position="680"/>
        <end position="697"/>
    </location>
</feature>
<name>A0A1E3HSB8_9TREE</name>
<comment type="subcellular location">
    <subcellularLocation>
        <location evidence="1">Cytoplasm</location>
        <location evidence="1">Cytoskeleton</location>
        <location evidence="1">Spindle</location>
    </subcellularLocation>
</comment>
<dbReference type="Gene3D" id="1.25.10.10">
    <property type="entry name" value="Leucine-rich Repeat Variant"/>
    <property type="match status" value="1"/>
</dbReference>
<feature type="compositionally biased region" description="Polar residues" evidence="6">
    <location>
        <begin position="485"/>
        <end position="508"/>
    </location>
</feature>
<organism evidence="8 9">
    <name type="scientific">Cryptococcus amylolentus CBS 6039</name>
    <dbReference type="NCBI Taxonomy" id="1295533"/>
    <lineage>
        <taxon>Eukaryota</taxon>
        <taxon>Fungi</taxon>
        <taxon>Dikarya</taxon>
        <taxon>Basidiomycota</taxon>
        <taxon>Agaricomycotina</taxon>
        <taxon>Tremellomycetes</taxon>
        <taxon>Tremellales</taxon>
        <taxon>Cryptococcaceae</taxon>
        <taxon>Cryptococcus</taxon>
    </lineage>
</organism>
<feature type="compositionally biased region" description="Low complexity" evidence="6">
    <location>
        <begin position="1016"/>
        <end position="1035"/>
    </location>
</feature>
<feature type="compositionally biased region" description="Polar residues" evidence="6">
    <location>
        <begin position="1134"/>
        <end position="1143"/>
    </location>
</feature>
<keyword evidence="5" id="KW-0131">Cell cycle</keyword>
<feature type="domain" description="CLASP N-terminal" evidence="7">
    <location>
        <begin position="21"/>
        <end position="241"/>
    </location>
</feature>
<feature type="compositionally biased region" description="Acidic residues" evidence="6">
    <location>
        <begin position="551"/>
        <end position="563"/>
    </location>
</feature>